<protein>
    <recommendedName>
        <fullName evidence="1">DUF7869 domain-containing protein</fullName>
    </recommendedName>
</protein>
<dbReference type="InterPro" id="IPR057191">
    <property type="entry name" value="DUF7869"/>
</dbReference>
<dbReference type="AlphaFoldDB" id="A0A8J2JSH9"/>
<proteinExistence type="predicted"/>
<comment type="caution">
    <text evidence="2">The sequence shown here is derived from an EMBL/GenBank/DDBJ whole genome shotgun (WGS) entry which is preliminary data.</text>
</comment>
<evidence type="ECO:0000313" key="3">
    <source>
        <dbReference type="Proteomes" id="UP000708208"/>
    </source>
</evidence>
<dbReference type="PANTHER" id="PTHR34415">
    <property type="entry name" value="INTEGRASE CATALYTIC DOMAIN-CONTAINING PROTEIN"/>
    <property type="match status" value="1"/>
</dbReference>
<dbReference type="Proteomes" id="UP000708208">
    <property type="component" value="Unassembled WGS sequence"/>
</dbReference>
<dbReference type="EMBL" id="CAJVCH010125778">
    <property type="protein sequence ID" value="CAG7725699.1"/>
    <property type="molecule type" value="Genomic_DNA"/>
</dbReference>
<accession>A0A8J2JSH9</accession>
<evidence type="ECO:0000259" key="1">
    <source>
        <dbReference type="Pfam" id="PF25273"/>
    </source>
</evidence>
<evidence type="ECO:0000313" key="2">
    <source>
        <dbReference type="EMBL" id="CAG7725699.1"/>
    </source>
</evidence>
<reference evidence="2" key="1">
    <citation type="submission" date="2021-06" db="EMBL/GenBank/DDBJ databases">
        <authorList>
            <person name="Hodson N. C."/>
            <person name="Mongue J. A."/>
            <person name="Jaron S. K."/>
        </authorList>
    </citation>
    <scope>NUCLEOTIDE SEQUENCE</scope>
</reference>
<sequence length="337" mass="39445">MANRAVLVSQADLSNLNKGKRRQVNPLNWKDRAKKIKKDKGLSYKILKGRKAGTLVAALIPPDGVLFVPRLSCSSAYFKRKLSTFNLGIHETGREEASMYLWDETVAEHTSKDVLSCLYKYLKDHFSPLKAGETRHLILWSDRFVGQFNNCYLLLFLKYLVDHKMFTKAEQKLFITGHSWMSCDRDFGLIEKKFVQMNPIVPDDILDVVSAARINNPFKIQKMIRSDFLNFNVLPDYVCLPKQLQVTRYHCFKYESEHPNILFAKSFHNSTEWQKFNLTVKNKFGFARLRKFPASYTSKLQINRDKGKDLRDLMEKIPDQKKYNFYDELTKFVLEKQ</sequence>
<feature type="domain" description="DUF7869" evidence="1">
    <location>
        <begin position="81"/>
        <end position="258"/>
    </location>
</feature>
<dbReference type="OrthoDB" id="6753340at2759"/>
<keyword evidence="3" id="KW-1185">Reference proteome</keyword>
<name>A0A8J2JSH9_9HEXA</name>
<gene>
    <name evidence="2" type="ORF">AFUS01_LOCUS14646</name>
</gene>
<dbReference type="PANTHER" id="PTHR34415:SF1">
    <property type="entry name" value="INTEGRASE CATALYTIC DOMAIN-CONTAINING PROTEIN"/>
    <property type="match status" value="1"/>
</dbReference>
<organism evidence="2 3">
    <name type="scientific">Allacma fusca</name>
    <dbReference type="NCBI Taxonomy" id="39272"/>
    <lineage>
        <taxon>Eukaryota</taxon>
        <taxon>Metazoa</taxon>
        <taxon>Ecdysozoa</taxon>
        <taxon>Arthropoda</taxon>
        <taxon>Hexapoda</taxon>
        <taxon>Collembola</taxon>
        <taxon>Symphypleona</taxon>
        <taxon>Sminthuridae</taxon>
        <taxon>Allacma</taxon>
    </lineage>
</organism>
<dbReference type="Pfam" id="PF25273">
    <property type="entry name" value="DUF7869"/>
    <property type="match status" value="1"/>
</dbReference>